<dbReference type="AlphaFoldDB" id="A0A4C1SUF6"/>
<proteinExistence type="predicted"/>
<accession>A0A4C1SUF6</accession>
<name>A0A4C1SUF6_EUMVA</name>
<organism evidence="1 2">
    <name type="scientific">Eumeta variegata</name>
    <name type="common">Bagworm moth</name>
    <name type="synonym">Eumeta japonica</name>
    <dbReference type="NCBI Taxonomy" id="151549"/>
    <lineage>
        <taxon>Eukaryota</taxon>
        <taxon>Metazoa</taxon>
        <taxon>Ecdysozoa</taxon>
        <taxon>Arthropoda</taxon>
        <taxon>Hexapoda</taxon>
        <taxon>Insecta</taxon>
        <taxon>Pterygota</taxon>
        <taxon>Neoptera</taxon>
        <taxon>Endopterygota</taxon>
        <taxon>Lepidoptera</taxon>
        <taxon>Glossata</taxon>
        <taxon>Ditrysia</taxon>
        <taxon>Tineoidea</taxon>
        <taxon>Psychidae</taxon>
        <taxon>Oiketicinae</taxon>
        <taxon>Eumeta</taxon>
    </lineage>
</organism>
<protein>
    <submittedName>
        <fullName evidence="1">Uncharacterized protein</fullName>
    </submittedName>
</protein>
<sequence length="151" mass="17118">MSFSEKHSSMEKDLRMSKAFPLAVRTLLKLLHDYCNESLGYPELAADTCSIEHFRLSRLRADAADVNGDVAAHAKPHYRFDGELGVICRIIYIEIDRGLGGSVPVEFLLFRLENYECARRFAFPPISLLDCRCRCVRCILISEIYEPAGNS</sequence>
<dbReference type="EMBL" id="BGZK01000018">
    <property type="protein sequence ID" value="GBP05565.1"/>
    <property type="molecule type" value="Genomic_DNA"/>
</dbReference>
<evidence type="ECO:0000313" key="1">
    <source>
        <dbReference type="EMBL" id="GBP05565.1"/>
    </source>
</evidence>
<reference evidence="1 2" key="1">
    <citation type="journal article" date="2019" name="Commun. Biol.">
        <title>The bagworm genome reveals a unique fibroin gene that provides high tensile strength.</title>
        <authorList>
            <person name="Kono N."/>
            <person name="Nakamura H."/>
            <person name="Ohtoshi R."/>
            <person name="Tomita M."/>
            <person name="Numata K."/>
            <person name="Arakawa K."/>
        </authorList>
    </citation>
    <scope>NUCLEOTIDE SEQUENCE [LARGE SCALE GENOMIC DNA]</scope>
</reference>
<evidence type="ECO:0000313" key="2">
    <source>
        <dbReference type="Proteomes" id="UP000299102"/>
    </source>
</evidence>
<keyword evidence="2" id="KW-1185">Reference proteome</keyword>
<dbReference type="Proteomes" id="UP000299102">
    <property type="component" value="Unassembled WGS sequence"/>
</dbReference>
<comment type="caution">
    <text evidence="1">The sequence shown here is derived from an EMBL/GenBank/DDBJ whole genome shotgun (WGS) entry which is preliminary data.</text>
</comment>
<gene>
    <name evidence="1" type="ORF">EVAR_3051_1</name>
</gene>